<protein>
    <submittedName>
        <fullName evidence="1">Uncharacterized protein</fullName>
    </submittedName>
</protein>
<proteinExistence type="predicted"/>
<reference evidence="1 2" key="1">
    <citation type="journal article" date="2011" name="J. Bacteriol.">
        <title>Complete genome of the cellulolytic ruminal bacterium Ruminococcus albus 7.</title>
        <authorList>
            <person name="Suen G."/>
            <person name="Stevenson D.M."/>
            <person name="Bruce D.C."/>
            <person name="Chertkov O."/>
            <person name="Copeland A."/>
            <person name="Cheng J.F."/>
            <person name="Detter C."/>
            <person name="Detter J.C."/>
            <person name="Goodwin L.A."/>
            <person name="Han C.S."/>
            <person name="Hauser L.J."/>
            <person name="Ivanova N.N."/>
            <person name="Kyrpides N.C."/>
            <person name="Land M.L."/>
            <person name="Lapidus A."/>
            <person name="Lucas S."/>
            <person name="Ovchinnikova G."/>
            <person name="Pitluck S."/>
            <person name="Tapia R."/>
            <person name="Woyke T."/>
            <person name="Boyum J."/>
            <person name="Mead D."/>
            <person name="Weimer P.J."/>
        </authorList>
    </citation>
    <scope>NUCLEOTIDE SEQUENCE [LARGE SCALE GENOMIC DNA]</scope>
    <source>
        <strain evidence="2">ATCC 27210 / DSM 20455 / JCM 14654 / NCDO 2250 / 7</strain>
    </source>
</reference>
<evidence type="ECO:0000313" key="1">
    <source>
        <dbReference type="EMBL" id="ADU21634.1"/>
    </source>
</evidence>
<gene>
    <name evidence="1" type="ordered locus">Rumal_1108</name>
</gene>
<dbReference type="Proteomes" id="UP000006919">
    <property type="component" value="Chromosome"/>
</dbReference>
<dbReference type="AlphaFoldDB" id="E6UCM9"/>
<accession>E6UCM9</accession>
<name>E6UCM9_RUMA7</name>
<dbReference type="HOGENOM" id="CLU_1853746_0_0_9"/>
<evidence type="ECO:0000313" key="2">
    <source>
        <dbReference type="Proteomes" id="UP000006919"/>
    </source>
</evidence>
<dbReference type="EMBL" id="CP002403">
    <property type="protein sequence ID" value="ADU21634.1"/>
    <property type="molecule type" value="Genomic_DNA"/>
</dbReference>
<dbReference type="KEGG" id="ral:Rumal_1108"/>
<dbReference type="RefSeq" id="WP_013497812.1">
    <property type="nucleotide sequence ID" value="NC_014833.1"/>
</dbReference>
<organism evidence="1 2">
    <name type="scientific">Ruminococcus albus (strain ATCC 27210 / DSM 20455 / JCM 14654 / NCDO 2250 / 7)</name>
    <dbReference type="NCBI Taxonomy" id="697329"/>
    <lineage>
        <taxon>Bacteria</taxon>
        <taxon>Bacillati</taxon>
        <taxon>Bacillota</taxon>
        <taxon>Clostridia</taxon>
        <taxon>Eubacteriales</taxon>
        <taxon>Oscillospiraceae</taxon>
        <taxon>Ruminococcus</taxon>
    </lineage>
</organism>
<sequence precursor="true">MSIKKSKKKVIVSALAIFIILFISYSAIVFKTINPISSFTIWKSVAVDGNDFYEIQEGTYAGGDPDIPTEGYVFVSYQYSAVEAMDKIGFHDLGHTYYNGKDRQPEYCESEYGFHAIIEGRLFYLGGYLLKYRVVGEA</sequence>